<dbReference type="Proteomes" id="UP000515344">
    <property type="component" value="Chromosome"/>
</dbReference>
<dbReference type="InterPro" id="IPR038604">
    <property type="entry name" value="HopJ_sf"/>
</dbReference>
<evidence type="ECO:0000313" key="1">
    <source>
        <dbReference type="EMBL" id="QNA46351.1"/>
    </source>
</evidence>
<dbReference type="AlphaFoldDB" id="A0A7G5XLJ8"/>
<dbReference type="RefSeq" id="WP_182806179.1">
    <property type="nucleotide sequence ID" value="NZ_CP060007.1"/>
</dbReference>
<dbReference type="EMBL" id="CP060007">
    <property type="protein sequence ID" value="QNA46351.1"/>
    <property type="molecule type" value="Genomic_DNA"/>
</dbReference>
<dbReference type="Pfam" id="PF08888">
    <property type="entry name" value="HopJ"/>
    <property type="match status" value="1"/>
</dbReference>
<protein>
    <submittedName>
        <fullName evidence="1">HopJ type III effector protein</fullName>
    </submittedName>
</protein>
<name>A0A7G5XLJ8_9BACT</name>
<accession>A0A7G5XLJ8</accession>
<sequence length="116" mass="12978">MRINDFLNKLRTQPNSILFTDTMEVIETNYDFTPVRFTNGNAVNEAGTNSGSCKLFAFAKLNGLSTEETLACFGDYYRVDVLQHPDATNHANIRNFMITGWEGISFDGEALKAIKS</sequence>
<dbReference type="Gene3D" id="3.20.160.10">
    <property type="entry name" value="vpa0580 domain like"/>
    <property type="match status" value="1"/>
</dbReference>
<proteinExistence type="predicted"/>
<reference evidence="2" key="1">
    <citation type="submission" date="2020-08" db="EMBL/GenBank/DDBJ databases">
        <title>Lacibacter sp. S13-6-6 genome sequencing.</title>
        <authorList>
            <person name="Jin L."/>
        </authorList>
    </citation>
    <scope>NUCLEOTIDE SEQUENCE [LARGE SCALE GENOMIC DNA]</scope>
    <source>
        <strain evidence="2">S13-6-6</strain>
    </source>
</reference>
<dbReference type="InterPro" id="IPR014984">
    <property type="entry name" value="HopJ"/>
</dbReference>
<organism evidence="1 2">
    <name type="scientific">Lacibacter sediminis</name>
    <dbReference type="NCBI Taxonomy" id="2760713"/>
    <lineage>
        <taxon>Bacteria</taxon>
        <taxon>Pseudomonadati</taxon>
        <taxon>Bacteroidota</taxon>
        <taxon>Chitinophagia</taxon>
        <taxon>Chitinophagales</taxon>
        <taxon>Chitinophagaceae</taxon>
        <taxon>Lacibacter</taxon>
    </lineage>
</organism>
<keyword evidence="2" id="KW-1185">Reference proteome</keyword>
<dbReference type="KEGG" id="lacs:H4075_09320"/>
<evidence type="ECO:0000313" key="2">
    <source>
        <dbReference type="Proteomes" id="UP000515344"/>
    </source>
</evidence>
<gene>
    <name evidence="1" type="ORF">H4075_09320</name>
</gene>